<accession>A0ABY6IUM9</accession>
<keyword evidence="2" id="KW-1185">Reference proteome</keyword>
<dbReference type="EMBL" id="CP107716">
    <property type="protein sequence ID" value="UYQ73400.1"/>
    <property type="molecule type" value="Genomic_DNA"/>
</dbReference>
<gene>
    <name evidence="1" type="ORF">OF122_06470</name>
</gene>
<protein>
    <submittedName>
        <fullName evidence="1">Uncharacterized protein</fullName>
    </submittedName>
</protein>
<sequence length="106" mass="12249">MTDDLFDRLPDEPLSDYARRMLDLMEHAKSCVEFELGRGIDADIMLDEMREIIAGDGKSLAVRRVREALTFARSYFPRVEIPHYPSDNNLIAAAMKLVRQHERGRI</sequence>
<proteinExistence type="predicted"/>
<dbReference type="RefSeq" id="WP_264226986.1">
    <property type="nucleotide sequence ID" value="NZ_CP107716.1"/>
</dbReference>
<evidence type="ECO:0000313" key="1">
    <source>
        <dbReference type="EMBL" id="UYQ73400.1"/>
    </source>
</evidence>
<reference evidence="1" key="1">
    <citation type="submission" date="2022-10" db="EMBL/GenBank/DDBJ databases">
        <title>YIM 151497 complete genome.</title>
        <authorList>
            <person name="Chen X."/>
        </authorList>
    </citation>
    <scope>NUCLEOTIDE SEQUENCE</scope>
    <source>
        <strain evidence="1">YIM 151497</strain>
    </source>
</reference>
<dbReference type="Proteomes" id="UP001163882">
    <property type="component" value="Chromosome"/>
</dbReference>
<name>A0ABY6IUM9_9HYPH</name>
<evidence type="ECO:0000313" key="2">
    <source>
        <dbReference type="Proteomes" id="UP001163882"/>
    </source>
</evidence>
<organism evidence="1 2">
    <name type="scientific">Pelagibacterium flavum</name>
    <dbReference type="NCBI Taxonomy" id="2984530"/>
    <lineage>
        <taxon>Bacteria</taxon>
        <taxon>Pseudomonadati</taxon>
        <taxon>Pseudomonadota</taxon>
        <taxon>Alphaproteobacteria</taxon>
        <taxon>Hyphomicrobiales</taxon>
        <taxon>Devosiaceae</taxon>
        <taxon>Pelagibacterium</taxon>
    </lineage>
</organism>